<feature type="compositionally biased region" description="Polar residues" evidence="1">
    <location>
        <begin position="1"/>
        <end position="12"/>
    </location>
</feature>
<dbReference type="EMBL" id="BTRK01000006">
    <property type="protein sequence ID" value="GMR61212.1"/>
    <property type="molecule type" value="Genomic_DNA"/>
</dbReference>
<evidence type="ECO:0000313" key="3">
    <source>
        <dbReference type="Proteomes" id="UP001328107"/>
    </source>
</evidence>
<feature type="region of interest" description="Disordered" evidence="1">
    <location>
        <begin position="1"/>
        <end position="30"/>
    </location>
</feature>
<proteinExistence type="predicted"/>
<feature type="compositionally biased region" description="Basic residues" evidence="1">
    <location>
        <begin position="13"/>
        <end position="24"/>
    </location>
</feature>
<evidence type="ECO:0000256" key="1">
    <source>
        <dbReference type="SAM" id="MobiDB-lite"/>
    </source>
</evidence>
<reference evidence="3" key="1">
    <citation type="submission" date="2022-10" db="EMBL/GenBank/DDBJ databases">
        <title>Genome assembly of Pristionchus species.</title>
        <authorList>
            <person name="Yoshida K."/>
            <person name="Sommer R.J."/>
        </authorList>
    </citation>
    <scope>NUCLEOTIDE SEQUENCE [LARGE SCALE GENOMIC DNA]</scope>
    <source>
        <strain evidence="3">RS5460</strain>
    </source>
</reference>
<protein>
    <submittedName>
        <fullName evidence="2">Uncharacterized protein</fullName>
    </submittedName>
</protein>
<gene>
    <name evidence="2" type="ORF">PMAYCL1PPCAC_31407</name>
</gene>
<keyword evidence="3" id="KW-1185">Reference proteome</keyword>
<evidence type="ECO:0000313" key="2">
    <source>
        <dbReference type="EMBL" id="GMR61212.1"/>
    </source>
</evidence>
<feature type="non-terminal residue" evidence="2">
    <location>
        <position position="1"/>
    </location>
</feature>
<comment type="caution">
    <text evidence="2">The sequence shown here is derived from an EMBL/GenBank/DDBJ whole genome shotgun (WGS) entry which is preliminary data.</text>
</comment>
<sequence length="62" mass="7303">GSTYKQHQPTTPNKKKKKKKKRDRRKEEEVRRWNAAIAAGLVRPRKDDETVDEVQADWGDPM</sequence>
<name>A0AAN5ICJ3_9BILA</name>
<dbReference type="Proteomes" id="UP001328107">
    <property type="component" value="Unassembled WGS sequence"/>
</dbReference>
<dbReference type="AlphaFoldDB" id="A0AAN5ICJ3"/>
<organism evidence="2 3">
    <name type="scientific">Pristionchus mayeri</name>
    <dbReference type="NCBI Taxonomy" id="1317129"/>
    <lineage>
        <taxon>Eukaryota</taxon>
        <taxon>Metazoa</taxon>
        <taxon>Ecdysozoa</taxon>
        <taxon>Nematoda</taxon>
        <taxon>Chromadorea</taxon>
        <taxon>Rhabditida</taxon>
        <taxon>Rhabditina</taxon>
        <taxon>Diplogasteromorpha</taxon>
        <taxon>Diplogasteroidea</taxon>
        <taxon>Neodiplogasteridae</taxon>
        <taxon>Pristionchus</taxon>
    </lineage>
</organism>
<accession>A0AAN5ICJ3</accession>